<feature type="non-terminal residue" evidence="2">
    <location>
        <position position="1"/>
    </location>
</feature>
<feature type="chain" id="PRO_5001991461" evidence="1">
    <location>
        <begin position="18"/>
        <end position="472"/>
    </location>
</feature>
<reference evidence="2 3" key="1">
    <citation type="submission" date="2012-10" db="EMBL/GenBank/DDBJ databases">
        <authorList>
            <person name="Zafar N."/>
            <person name="Inman J."/>
            <person name="Hall N."/>
            <person name="Lorenzi H."/>
            <person name="Caler E."/>
        </authorList>
    </citation>
    <scope>NUCLEOTIDE SEQUENCE [LARGE SCALE GENOMIC DNA]</scope>
    <source>
        <strain evidence="2 3">IP1</strain>
    </source>
</reference>
<dbReference type="GeneID" id="14894160"/>
<sequence length="472" mass="54742">MFSTILIPIVVFSCVFSLESYVEEPGLTSHEKVKKAFLWAIDQNTNIEAEKEENPDAPYIQGGSFQSSFSFYPNLEMVVVSSTKEYDIYYDDNANAPQLFLTLQDDFTGETSIKEYTYHVMDTAVGSRLMDYGWQTSFFPLPDFFNSTSFLHKPSQTKTSAFVAFMSYPIDNKILSKPTFGKTLKALQIKGGNMKESNLFNLTGNVFVDFKVKQCASFFQKGFPQDYETPMKDWETIINSTGWSVGKDISLLMSFTFQGYFCLPMLDYVFLSENKKVSNDWRYCDKFQEDPLMISDPCCNREVDGVCNTFRDRNSVYVGKDSVCLFNYFTYTDLNLTNREKIKLEVRSYGMKDVTQYYHDFHFQIIPTILWDLTETTNRKEMTCRNILNNQDVYYDEYKECPIDIHFDNEIVSKGNCFVPSEQLMPLLVIMCEQGIDDSGRIRRFNTAELDQIKLILEDPVEKEYPYDSAHP</sequence>
<dbReference type="Proteomes" id="UP000014680">
    <property type="component" value="Unassembled WGS sequence"/>
</dbReference>
<keyword evidence="1" id="KW-0732">Signal</keyword>
<name>A0A0A1UHG5_ENTIV</name>
<keyword evidence="3" id="KW-1185">Reference proteome</keyword>
<feature type="non-terminal residue" evidence="2">
    <location>
        <position position="472"/>
    </location>
</feature>
<dbReference type="RefSeq" id="XP_004262053.1">
    <property type="nucleotide sequence ID" value="XM_004262005.1"/>
</dbReference>
<dbReference type="KEGG" id="eiv:EIN_431080"/>
<proteinExistence type="predicted"/>
<dbReference type="EMBL" id="KB206168">
    <property type="protein sequence ID" value="ELP95282.1"/>
    <property type="molecule type" value="Genomic_DNA"/>
</dbReference>
<feature type="signal peptide" evidence="1">
    <location>
        <begin position="1"/>
        <end position="17"/>
    </location>
</feature>
<evidence type="ECO:0000313" key="3">
    <source>
        <dbReference type="Proteomes" id="UP000014680"/>
    </source>
</evidence>
<evidence type="ECO:0000256" key="1">
    <source>
        <dbReference type="SAM" id="SignalP"/>
    </source>
</evidence>
<dbReference type="VEuPathDB" id="AmoebaDB:EIN_431080"/>
<gene>
    <name evidence="2" type="ORF">EIN_431080</name>
</gene>
<protein>
    <submittedName>
        <fullName evidence="2">Uncharacterized protein</fullName>
    </submittedName>
</protein>
<organism evidence="2 3">
    <name type="scientific">Entamoeba invadens IP1</name>
    <dbReference type="NCBI Taxonomy" id="370355"/>
    <lineage>
        <taxon>Eukaryota</taxon>
        <taxon>Amoebozoa</taxon>
        <taxon>Evosea</taxon>
        <taxon>Archamoebae</taxon>
        <taxon>Mastigamoebida</taxon>
        <taxon>Entamoebidae</taxon>
        <taxon>Entamoeba</taxon>
    </lineage>
</organism>
<evidence type="ECO:0000313" key="2">
    <source>
        <dbReference type="EMBL" id="ELP95282.1"/>
    </source>
</evidence>
<dbReference type="AlphaFoldDB" id="A0A0A1UHG5"/>
<accession>A0A0A1UHG5</accession>